<gene>
    <name evidence="1" type="ORF">RND81_12G045400</name>
</gene>
<protein>
    <submittedName>
        <fullName evidence="1">Uncharacterized protein</fullName>
    </submittedName>
</protein>
<comment type="caution">
    <text evidence="1">The sequence shown here is derived from an EMBL/GenBank/DDBJ whole genome shotgun (WGS) entry which is preliminary data.</text>
</comment>
<dbReference type="InterPro" id="IPR053237">
    <property type="entry name" value="Natterin_C"/>
</dbReference>
<evidence type="ECO:0000313" key="1">
    <source>
        <dbReference type="EMBL" id="KAK9671653.1"/>
    </source>
</evidence>
<organism evidence="1 2">
    <name type="scientific">Saponaria officinalis</name>
    <name type="common">Common soapwort</name>
    <name type="synonym">Lychnis saponaria</name>
    <dbReference type="NCBI Taxonomy" id="3572"/>
    <lineage>
        <taxon>Eukaryota</taxon>
        <taxon>Viridiplantae</taxon>
        <taxon>Streptophyta</taxon>
        <taxon>Embryophyta</taxon>
        <taxon>Tracheophyta</taxon>
        <taxon>Spermatophyta</taxon>
        <taxon>Magnoliopsida</taxon>
        <taxon>eudicotyledons</taxon>
        <taxon>Gunneridae</taxon>
        <taxon>Pentapetalae</taxon>
        <taxon>Caryophyllales</taxon>
        <taxon>Caryophyllaceae</taxon>
        <taxon>Caryophylleae</taxon>
        <taxon>Saponaria</taxon>
    </lineage>
</organism>
<dbReference type="Gene3D" id="2.170.15.10">
    <property type="entry name" value="Proaerolysin, chain A, domain 3"/>
    <property type="match status" value="1"/>
</dbReference>
<dbReference type="AlphaFoldDB" id="A0AAW1H5C4"/>
<reference evidence="1" key="1">
    <citation type="submission" date="2024-03" db="EMBL/GenBank/DDBJ databases">
        <title>WGS assembly of Saponaria officinalis var. Norfolk2.</title>
        <authorList>
            <person name="Jenkins J."/>
            <person name="Shu S."/>
            <person name="Grimwood J."/>
            <person name="Barry K."/>
            <person name="Goodstein D."/>
            <person name="Schmutz J."/>
            <person name="Leebens-Mack J."/>
            <person name="Osbourn A."/>
        </authorList>
    </citation>
    <scope>NUCLEOTIDE SEQUENCE [LARGE SCALE GENOMIC DNA]</scope>
    <source>
        <strain evidence="1">JIC</strain>
    </source>
</reference>
<dbReference type="Proteomes" id="UP001443914">
    <property type="component" value="Unassembled WGS sequence"/>
</dbReference>
<dbReference type="PANTHER" id="PTHR39244:SF5">
    <property type="entry name" value="NATTERIN-3-LIKE"/>
    <property type="match status" value="1"/>
</dbReference>
<dbReference type="EMBL" id="JBDFQZ010000012">
    <property type="protein sequence ID" value="KAK9671653.1"/>
    <property type="molecule type" value="Genomic_DNA"/>
</dbReference>
<sequence length="254" mass="28288">MQIFDVIRIDKNVVALRSRLNNKFCMRGVYDFAGSPITLLNRLIAQADGLVRDTYLEVVEPVFRRTVTTYDFDLDNARIYNVSLLYSDEHIWDNLTNENQSGSTNGTITTTKSRTFTNNVTVSGTVSTTFVTGVPFIAQGKIMVSLSTSYSREWSETEEETEQVGDTFTVVLLPMKRTIARGVATMGKCDVPFSYVQKDYPTSGGPPIITKLSDGVFTGANAYSFYGEVRYEELPPTNGLGYQAPTKVIKRSTL</sequence>
<dbReference type="SUPFAM" id="SSF56973">
    <property type="entry name" value="Aerolisin/ETX pore-forming domain"/>
    <property type="match status" value="1"/>
</dbReference>
<accession>A0AAW1H5C4</accession>
<name>A0AAW1H5C4_SAPOF</name>
<keyword evidence="2" id="KW-1185">Reference proteome</keyword>
<dbReference type="PANTHER" id="PTHR39244">
    <property type="entry name" value="NATTERIN-4"/>
    <property type="match status" value="1"/>
</dbReference>
<proteinExistence type="predicted"/>
<evidence type="ECO:0000313" key="2">
    <source>
        <dbReference type="Proteomes" id="UP001443914"/>
    </source>
</evidence>